<dbReference type="EMBL" id="MKHE01000021">
    <property type="protein sequence ID" value="OWK04453.1"/>
    <property type="molecule type" value="Genomic_DNA"/>
</dbReference>
<dbReference type="PANTHER" id="PTHR46583:SF1">
    <property type="entry name" value="REGULATOR OF G-PROTEIN SIGNALING 22"/>
    <property type="match status" value="1"/>
</dbReference>
<comment type="caution">
    <text evidence="2">The sequence shown here is derived from an EMBL/GenBank/DDBJ whole genome shotgun (WGS) entry which is preliminary data.</text>
</comment>
<dbReference type="GO" id="GO:0001965">
    <property type="term" value="F:G-protein alpha-subunit binding"/>
    <property type="evidence" value="ECO:0007669"/>
    <property type="project" value="InterPro"/>
</dbReference>
<evidence type="ECO:0000259" key="1">
    <source>
        <dbReference type="PROSITE" id="PS50132"/>
    </source>
</evidence>
<sequence length="208" mass="24854">YLFATYIAPSATLDIGLQQEKKREIYMKIPPPFEDLFDAAEEYILLLLLEPWTKMIKSDQVAYRKVELVEETRQLDSTYLRKLQALHKETVFKKAEDTTCEIGTGISPLPHVSKKTEYWNMVPEEYRHFNFNELLNNKLEFEHFRQFLEAHSSSMDLMCWTDIEQFRRITYRDRKQREAKSIYIKNKYLNKKYFFGPNSPASVSQQDQ</sequence>
<dbReference type="InterPro" id="IPR044926">
    <property type="entry name" value="RGS_subdomain_2"/>
</dbReference>
<dbReference type="AlphaFoldDB" id="A0A212CEM4"/>
<feature type="non-terminal residue" evidence="2">
    <location>
        <position position="208"/>
    </location>
</feature>
<dbReference type="GO" id="GO:0009966">
    <property type="term" value="P:regulation of signal transduction"/>
    <property type="evidence" value="ECO:0007669"/>
    <property type="project" value="InterPro"/>
</dbReference>
<feature type="domain" description="RGS" evidence="1">
    <location>
        <begin position="130"/>
        <end position="189"/>
    </location>
</feature>
<protein>
    <recommendedName>
        <fullName evidence="1">RGS domain-containing protein</fullName>
    </recommendedName>
</protein>
<dbReference type="InterPro" id="IPR042651">
    <property type="entry name" value="Rgs22"/>
</dbReference>
<feature type="non-terminal residue" evidence="2">
    <location>
        <position position="1"/>
    </location>
</feature>
<dbReference type="PROSITE" id="PS50132">
    <property type="entry name" value="RGS"/>
    <property type="match status" value="1"/>
</dbReference>
<keyword evidence="3" id="KW-1185">Reference proteome</keyword>
<dbReference type="PANTHER" id="PTHR46583">
    <property type="entry name" value="REGULATOR OF G-PROTEIN SIGNALING 22"/>
    <property type="match status" value="1"/>
</dbReference>
<dbReference type="GO" id="GO:0005634">
    <property type="term" value="C:nucleus"/>
    <property type="evidence" value="ECO:0007669"/>
    <property type="project" value="TreeGrafter"/>
</dbReference>
<dbReference type="Pfam" id="PF00615">
    <property type="entry name" value="RGS"/>
    <property type="match status" value="1"/>
</dbReference>
<proteinExistence type="predicted"/>
<organism evidence="2 3">
    <name type="scientific">Cervus elaphus hippelaphus</name>
    <name type="common">European red deer</name>
    <dbReference type="NCBI Taxonomy" id="46360"/>
    <lineage>
        <taxon>Eukaryota</taxon>
        <taxon>Metazoa</taxon>
        <taxon>Chordata</taxon>
        <taxon>Craniata</taxon>
        <taxon>Vertebrata</taxon>
        <taxon>Euteleostomi</taxon>
        <taxon>Mammalia</taxon>
        <taxon>Eutheria</taxon>
        <taxon>Laurasiatheria</taxon>
        <taxon>Artiodactyla</taxon>
        <taxon>Ruminantia</taxon>
        <taxon>Pecora</taxon>
        <taxon>Cervidae</taxon>
        <taxon>Cervinae</taxon>
        <taxon>Cervus</taxon>
    </lineage>
</organism>
<dbReference type="InterPro" id="IPR036305">
    <property type="entry name" value="RGS_sf"/>
</dbReference>
<name>A0A212CEM4_CEREH</name>
<accession>A0A212CEM4</accession>
<dbReference type="OrthoDB" id="10013157at2759"/>
<dbReference type="SUPFAM" id="SSF48097">
    <property type="entry name" value="Regulator of G-protein signaling, RGS"/>
    <property type="match status" value="2"/>
</dbReference>
<reference evidence="2 3" key="1">
    <citation type="journal article" date="2018" name="Mol. Genet. Genomics">
        <title>The red deer Cervus elaphus genome CerEla1.0: sequencing, annotating, genes, and chromosomes.</title>
        <authorList>
            <person name="Bana N.A."/>
            <person name="Nyiri A."/>
            <person name="Nagy J."/>
            <person name="Frank K."/>
            <person name="Nagy T."/>
            <person name="Steger V."/>
            <person name="Schiller M."/>
            <person name="Lakatos P."/>
            <person name="Sugar L."/>
            <person name="Horn P."/>
            <person name="Barta E."/>
            <person name="Orosz L."/>
        </authorList>
    </citation>
    <scope>NUCLEOTIDE SEQUENCE [LARGE SCALE GENOMIC DNA]</scope>
    <source>
        <strain evidence="2">Hungarian</strain>
    </source>
</reference>
<evidence type="ECO:0000313" key="3">
    <source>
        <dbReference type="Proteomes" id="UP000242450"/>
    </source>
</evidence>
<dbReference type="InterPro" id="IPR016137">
    <property type="entry name" value="RGS"/>
</dbReference>
<evidence type="ECO:0000313" key="2">
    <source>
        <dbReference type="EMBL" id="OWK04453.1"/>
    </source>
</evidence>
<dbReference type="GO" id="GO:0005737">
    <property type="term" value="C:cytoplasm"/>
    <property type="evidence" value="ECO:0007669"/>
    <property type="project" value="TreeGrafter"/>
</dbReference>
<dbReference type="Proteomes" id="UP000242450">
    <property type="component" value="Chromosome 21"/>
</dbReference>
<gene>
    <name evidence="2" type="ORF">Celaphus_00016407</name>
</gene>
<dbReference type="Gene3D" id="1.10.167.10">
    <property type="entry name" value="Regulator of G-protein Signalling 4, domain 2"/>
    <property type="match status" value="1"/>
</dbReference>